<evidence type="ECO:0000259" key="5">
    <source>
        <dbReference type="PROSITE" id="PS51464"/>
    </source>
</evidence>
<proteinExistence type="predicted"/>
<dbReference type="RefSeq" id="WP_125597657.1">
    <property type="nucleotide sequence ID" value="NZ_JBHSSM010000017.1"/>
</dbReference>
<dbReference type="InterPro" id="IPR035472">
    <property type="entry name" value="RpiR-like_SIS"/>
</dbReference>
<dbReference type="InterPro" id="IPR001347">
    <property type="entry name" value="SIS_dom"/>
</dbReference>
<gene>
    <name evidence="6" type="ORF">ACFQHW_07450</name>
</gene>
<keyword evidence="7" id="KW-1185">Reference proteome</keyword>
<dbReference type="Pfam" id="PF01380">
    <property type="entry name" value="SIS"/>
    <property type="match status" value="1"/>
</dbReference>
<evidence type="ECO:0000256" key="3">
    <source>
        <dbReference type="ARBA" id="ARBA00023163"/>
    </source>
</evidence>
<dbReference type="InterPro" id="IPR046348">
    <property type="entry name" value="SIS_dom_sf"/>
</dbReference>
<dbReference type="InterPro" id="IPR000281">
    <property type="entry name" value="HTH_RpiR"/>
</dbReference>
<dbReference type="PROSITE" id="PS51464">
    <property type="entry name" value="SIS"/>
    <property type="match status" value="1"/>
</dbReference>
<dbReference type="SUPFAM" id="SSF46689">
    <property type="entry name" value="Homeodomain-like"/>
    <property type="match status" value="1"/>
</dbReference>
<keyword evidence="2" id="KW-0238">DNA-binding</keyword>
<accession>A0ABW1UP05</accession>
<keyword evidence="1" id="KW-0805">Transcription regulation</keyword>
<evidence type="ECO:0000256" key="1">
    <source>
        <dbReference type="ARBA" id="ARBA00023015"/>
    </source>
</evidence>
<evidence type="ECO:0000259" key="4">
    <source>
        <dbReference type="PROSITE" id="PS51071"/>
    </source>
</evidence>
<dbReference type="Pfam" id="PF01418">
    <property type="entry name" value="HTH_6"/>
    <property type="match status" value="1"/>
</dbReference>
<evidence type="ECO:0000313" key="6">
    <source>
        <dbReference type="EMBL" id="MFC6315393.1"/>
    </source>
</evidence>
<dbReference type="PROSITE" id="PS51071">
    <property type="entry name" value="HTH_RPIR"/>
    <property type="match status" value="1"/>
</dbReference>
<keyword evidence="3" id="KW-0804">Transcription</keyword>
<name>A0ABW1UP05_9LACO</name>
<evidence type="ECO:0000313" key="7">
    <source>
        <dbReference type="Proteomes" id="UP001596310"/>
    </source>
</evidence>
<sequence>MFNVNIKENIQARYATFSDQEKRIATFLLMKESQRIANISVAQLSKATNTTPAVVIRFVSKLGLSSFTELKLKVSSQTEASTDPVLQKAVQKNSIQGEVEDYYASLVKSTERMTADADLKRALKLILKTPRIYLYGVGSSGLTAAEFGQRLLQMGLSASVISDTHMMLANSLVLRKTDLVIGISVSGETQEVWNALQIAKKNQAKIIVFTGSSNSGIAQLADARIDGYNSRFVGDARFVNSQLAILYQIDVLSAMLLEDAELRKKMSRANAVIAKSLAQPAPADEPDV</sequence>
<dbReference type="PANTHER" id="PTHR30514">
    <property type="entry name" value="GLUCOKINASE"/>
    <property type="match status" value="1"/>
</dbReference>
<dbReference type="Proteomes" id="UP001596310">
    <property type="component" value="Unassembled WGS sequence"/>
</dbReference>
<dbReference type="Gene3D" id="3.40.50.10490">
    <property type="entry name" value="Glucose-6-phosphate isomerase like protein, domain 1"/>
    <property type="match status" value="1"/>
</dbReference>
<comment type="caution">
    <text evidence="6">The sequence shown here is derived from an EMBL/GenBank/DDBJ whole genome shotgun (WGS) entry which is preliminary data.</text>
</comment>
<dbReference type="InterPro" id="IPR009057">
    <property type="entry name" value="Homeodomain-like_sf"/>
</dbReference>
<dbReference type="EMBL" id="JBHSSM010000017">
    <property type="protein sequence ID" value="MFC6315393.1"/>
    <property type="molecule type" value="Genomic_DNA"/>
</dbReference>
<feature type="domain" description="SIS" evidence="5">
    <location>
        <begin position="122"/>
        <end position="262"/>
    </location>
</feature>
<dbReference type="Gene3D" id="1.10.10.10">
    <property type="entry name" value="Winged helix-like DNA-binding domain superfamily/Winged helix DNA-binding domain"/>
    <property type="match status" value="1"/>
</dbReference>
<dbReference type="InterPro" id="IPR036388">
    <property type="entry name" value="WH-like_DNA-bd_sf"/>
</dbReference>
<protein>
    <submittedName>
        <fullName evidence="6">MurR/RpiR family transcriptional regulator</fullName>
    </submittedName>
</protein>
<dbReference type="SUPFAM" id="SSF53697">
    <property type="entry name" value="SIS domain"/>
    <property type="match status" value="1"/>
</dbReference>
<evidence type="ECO:0000256" key="2">
    <source>
        <dbReference type="ARBA" id="ARBA00023125"/>
    </source>
</evidence>
<reference evidence="7" key="1">
    <citation type="journal article" date="2019" name="Int. J. Syst. Evol. Microbiol.">
        <title>The Global Catalogue of Microorganisms (GCM) 10K type strain sequencing project: providing services to taxonomists for standard genome sequencing and annotation.</title>
        <authorList>
            <consortium name="The Broad Institute Genomics Platform"/>
            <consortium name="The Broad Institute Genome Sequencing Center for Infectious Disease"/>
            <person name="Wu L."/>
            <person name="Ma J."/>
        </authorList>
    </citation>
    <scope>NUCLEOTIDE SEQUENCE [LARGE SCALE GENOMIC DNA]</scope>
    <source>
        <strain evidence="7">CCM 8897</strain>
    </source>
</reference>
<feature type="domain" description="HTH rpiR-type" evidence="4">
    <location>
        <begin position="4"/>
        <end position="81"/>
    </location>
</feature>
<dbReference type="CDD" id="cd05013">
    <property type="entry name" value="SIS_RpiR"/>
    <property type="match status" value="1"/>
</dbReference>
<organism evidence="6 7">
    <name type="scientific">Lapidilactobacillus achengensis</name>
    <dbReference type="NCBI Taxonomy" id="2486000"/>
    <lineage>
        <taxon>Bacteria</taxon>
        <taxon>Bacillati</taxon>
        <taxon>Bacillota</taxon>
        <taxon>Bacilli</taxon>
        <taxon>Lactobacillales</taxon>
        <taxon>Lactobacillaceae</taxon>
        <taxon>Lapidilactobacillus</taxon>
    </lineage>
</organism>
<dbReference type="PANTHER" id="PTHR30514:SF21">
    <property type="entry name" value="RPIR-FAMILY TRANSCRIPTIONAL REGULATOR"/>
    <property type="match status" value="1"/>
</dbReference>
<dbReference type="InterPro" id="IPR047640">
    <property type="entry name" value="RpiR-like"/>
</dbReference>